<evidence type="ECO:0000256" key="8">
    <source>
        <dbReference type="ARBA" id="ARBA00022679"/>
    </source>
</evidence>
<comment type="catalytic activity">
    <reaction evidence="14">
        <text>spermidine + acetyl-CoA = N(1)-acetylspermidine + CoA + H(+)</text>
        <dbReference type="Rhea" id="RHEA:28150"/>
        <dbReference type="ChEBI" id="CHEBI:15378"/>
        <dbReference type="ChEBI" id="CHEBI:57287"/>
        <dbReference type="ChEBI" id="CHEBI:57288"/>
        <dbReference type="ChEBI" id="CHEBI:57834"/>
        <dbReference type="ChEBI" id="CHEBI:58324"/>
        <dbReference type="EC" id="2.3.1.57"/>
    </reaction>
    <physiologicalReaction direction="left-to-right" evidence="14">
        <dbReference type="Rhea" id="RHEA:28151"/>
    </physiologicalReaction>
</comment>
<evidence type="ECO:0000256" key="10">
    <source>
        <dbReference type="ARBA" id="ARBA00029790"/>
    </source>
</evidence>
<evidence type="ECO:0000313" key="17">
    <source>
        <dbReference type="Ensembl" id="ENSLBEP00000021779.1"/>
    </source>
</evidence>
<evidence type="ECO:0000256" key="2">
    <source>
        <dbReference type="ARBA" id="ARBA00004995"/>
    </source>
</evidence>
<dbReference type="InterPro" id="IPR016181">
    <property type="entry name" value="Acyl_CoA_acyltransferase"/>
</dbReference>
<dbReference type="EC" id="2.3.1.57" evidence="5"/>
<evidence type="ECO:0000256" key="1">
    <source>
        <dbReference type="ARBA" id="ARBA00004496"/>
    </source>
</evidence>
<comment type="similarity">
    <text evidence="3">Belongs to the acetyltransferase family.</text>
</comment>
<dbReference type="GO" id="GO:0004145">
    <property type="term" value="F:diamine N-acetyltransferase activity"/>
    <property type="evidence" value="ECO:0007669"/>
    <property type="project" value="UniProtKB-EC"/>
</dbReference>
<accession>A0A3Q3FQL9</accession>
<dbReference type="STRING" id="56723.ENSLBEP00000021779"/>
<dbReference type="InterPro" id="IPR000182">
    <property type="entry name" value="GNAT_dom"/>
</dbReference>
<proteinExistence type="inferred from homology"/>
<protein>
    <recommendedName>
        <fullName evidence="6">Diamine acetyltransferase 1</fullName>
        <ecNumber evidence="5">2.3.1.57</ecNumber>
    </recommendedName>
    <alternativeName>
        <fullName evidence="11">Polyamine N-acetyltransferase 1</fullName>
    </alternativeName>
    <alternativeName>
        <fullName evidence="10">Putrescine acetyltransferase</fullName>
    </alternativeName>
    <alternativeName>
        <fullName evidence="12">Spermidine/spermine N(1)-acetyltransferase 1</fullName>
    </alternativeName>
</protein>
<dbReference type="PROSITE" id="PS51186">
    <property type="entry name" value="GNAT"/>
    <property type="match status" value="1"/>
</dbReference>
<evidence type="ECO:0000256" key="9">
    <source>
        <dbReference type="ARBA" id="ARBA00023315"/>
    </source>
</evidence>
<comment type="pathway">
    <text evidence="2">Amine and polyamine degradation; putrescine degradation; N-acetylputrescine from putrescine: step 1/1.</text>
</comment>
<evidence type="ECO:0000256" key="7">
    <source>
        <dbReference type="ARBA" id="ARBA00022490"/>
    </source>
</evidence>
<dbReference type="Proteomes" id="UP000261660">
    <property type="component" value="Unplaced"/>
</dbReference>
<comment type="catalytic activity">
    <reaction evidence="15">
        <text>an alkane-alpha,omega-diamine + acetyl-CoA = an N-acetylalkane-alpha,omega-diamine + CoA + H(+)</text>
        <dbReference type="Rhea" id="RHEA:11116"/>
        <dbReference type="Rhea" id="RHEA-COMP:9766"/>
        <dbReference type="Rhea" id="RHEA-COMP:9767"/>
        <dbReference type="ChEBI" id="CHEBI:15378"/>
        <dbReference type="ChEBI" id="CHEBI:57287"/>
        <dbReference type="ChEBI" id="CHEBI:57288"/>
        <dbReference type="ChEBI" id="CHEBI:70977"/>
        <dbReference type="ChEBI" id="CHEBI:70988"/>
        <dbReference type="EC" id="2.3.1.57"/>
    </reaction>
    <physiologicalReaction direction="left-to-right" evidence="15">
        <dbReference type="Rhea" id="RHEA:11117"/>
    </physiologicalReaction>
</comment>
<dbReference type="PANTHER" id="PTHR10545">
    <property type="entry name" value="DIAMINE N-ACETYLTRANSFERASE"/>
    <property type="match status" value="1"/>
</dbReference>
<evidence type="ECO:0000256" key="5">
    <source>
        <dbReference type="ARBA" id="ARBA00013209"/>
    </source>
</evidence>
<dbReference type="InterPro" id="IPR051016">
    <property type="entry name" value="Diverse_Substrate_AcTransf"/>
</dbReference>
<dbReference type="Ensembl" id="ENSLBET00000022943.1">
    <property type="protein sequence ID" value="ENSLBEP00000021779.1"/>
    <property type="gene ID" value="ENSLBEG00000016728.1"/>
</dbReference>
<dbReference type="Pfam" id="PF00583">
    <property type="entry name" value="Acetyltransf_1"/>
    <property type="match status" value="1"/>
</dbReference>
<dbReference type="GO" id="GO:0032918">
    <property type="term" value="P:spermidine acetylation"/>
    <property type="evidence" value="ECO:0007669"/>
    <property type="project" value="TreeGrafter"/>
</dbReference>
<organism evidence="17 18">
    <name type="scientific">Labrus bergylta</name>
    <name type="common">ballan wrasse</name>
    <dbReference type="NCBI Taxonomy" id="56723"/>
    <lineage>
        <taxon>Eukaryota</taxon>
        <taxon>Metazoa</taxon>
        <taxon>Chordata</taxon>
        <taxon>Craniata</taxon>
        <taxon>Vertebrata</taxon>
        <taxon>Euteleostomi</taxon>
        <taxon>Actinopterygii</taxon>
        <taxon>Neopterygii</taxon>
        <taxon>Teleostei</taxon>
        <taxon>Neoteleostei</taxon>
        <taxon>Acanthomorphata</taxon>
        <taxon>Eupercaria</taxon>
        <taxon>Labriformes</taxon>
        <taxon>Labridae</taxon>
        <taxon>Labrus</taxon>
    </lineage>
</organism>
<evidence type="ECO:0000256" key="14">
    <source>
        <dbReference type="ARBA" id="ARBA00049279"/>
    </source>
</evidence>
<feature type="domain" description="N-acetyltransferase" evidence="16">
    <location>
        <begin position="4"/>
        <end position="179"/>
    </location>
</feature>
<keyword evidence="9" id="KW-0012">Acyltransferase</keyword>
<keyword evidence="8" id="KW-0808">Transferase</keyword>
<reference evidence="17" key="1">
    <citation type="submission" date="2025-08" db="UniProtKB">
        <authorList>
            <consortium name="Ensembl"/>
        </authorList>
    </citation>
    <scope>IDENTIFICATION</scope>
</reference>
<sequence>KMEYKLRKAEPKDVPDILRLVKELAKYEEMEHQVTLTEKDLLEDGFGETQFYHCIITEVQGEDSSDGLKVVGFAMYYFTYDPWVGKQLYLEEFYVMQEYRVNKNQTQTRLGIGSGLLRHLSNLAMKTRCTGMMFVVAENNEPSVQFYKRRGAEDLSQEEGWRLFRFDKNSLVKMATPAEE</sequence>
<evidence type="ECO:0000256" key="4">
    <source>
        <dbReference type="ARBA" id="ARBA00011738"/>
    </source>
</evidence>
<keyword evidence="7" id="KW-0963">Cytoplasm</keyword>
<evidence type="ECO:0000256" key="13">
    <source>
        <dbReference type="ARBA" id="ARBA00048955"/>
    </source>
</evidence>
<dbReference type="InParanoid" id="A0A3Q3FQL9"/>
<dbReference type="GO" id="GO:0009447">
    <property type="term" value="P:putrescine catabolic process"/>
    <property type="evidence" value="ECO:0007669"/>
    <property type="project" value="UniProtKB-UniPathway"/>
</dbReference>
<dbReference type="CDD" id="cd04301">
    <property type="entry name" value="NAT_SF"/>
    <property type="match status" value="1"/>
</dbReference>
<dbReference type="GO" id="GO:0019809">
    <property type="term" value="F:spermidine binding"/>
    <property type="evidence" value="ECO:0007669"/>
    <property type="project" value="TreeGrafter"/>
</dbReference>
<comment type="catalytic activity">
    <reaction evidence="13">
        <text>spermine + acetyl-CoA = N(1)-acetylspermine + CoA + H(+)</text>
        <dbReference type="Rhea" id="RHEA:33099"/>
        <dbReference type="ChEBI" id="CHEBI:15378"/>
        <dbReference type="ChEBI" id="CHEBI:45725"/>
        <dbReference type="ChEBI" id="CHEBI:57287"/>
        <dbReference type="ChEBI" id="CHEBI:57288"/>
        <dbReference type="ChEBI" id="CHEBI:58101"/>
        <dbReference type="EC" id="2.3.1.57"/>
    </reaction>
    <physiologicalReaction direction="left-to-right" evidence="13">
        <dbReference type="Rhea" id="RHEA:33100"/>
    </physiologicalReaction>
</comment>
<dbReference type="Gene3D" id="3.40.630.30">
    <property type="match status" value="1"/>
</dbReference>
<comment type="subcellular location">
    <subcellularLocation>
        <location evidence="1">Cytoplasm</location>
    </subcellularLocation>
</comment>
<evidence type="ECO:0000256" key="11">
    <source>
        <dbReference type="ARBA" id="ARBA00031435"/>
    </source>
</evidence>
<evidence type="ECO:0000256" key="12">
    <source>
        <dbReference type="ARBA" id="ARBA00031532"/>
    </source>
</evidence>
<dbReference type="PANTHER" id="PTHR10545:SF36">
    <property type="entry name" value="DIAMINE ACETYLTRANSFERASE 1"/>
    <property type="match status" value="1"/>
</dbReference>
<evidence type="ECO:0000259" key="16">
    <source>
        <dbReference type="PROSITE" id="PS51186"/>
    </source>
</evidence>
<reference evidence="17" key="2">
    <citation type="submission" date="2025-09" db="UniProtKB">
        <authorList>
            <consortium name="Ensembl"/>
        </authorList>
    </citation>
    <scope>IDENTIFICATION</scope>
</reference>
<dbReference type="SUPFAM" id="SSF55729">
    <property type="entry name" value="Acyl-CoA N-acyltransferases (Nat)"/>
    <property type="match status" value="1"/>
</dbReference>
<evidence type="ECO:0000256" key="15">
    <source>
        <dbReference type="ARBA" id="ARBA00049562"/>
    </source>
</evidence>
<dbReference type="UniPathway" id="UPA00188">
    <property type="reaction ID" value="UER00363"/>
</dbReference>
<evidence type="ECO:0000313" key="18">
    <source>
        <dbReference type="Proteomes" id="UP000261660"/>
    </source>
</evidence>
<dbReference type="AlphaFoldDB" id="A0A3Q3FQL9"/>
<evidence type="ECO:0000256" key="3">
    <source>
        <dbReference type="ARBA" id="ARBA00008694"/>
    </source>
</evidence>
<dbReference type="GeneTree" id="ENSGT00950000183121"/>
<dbReference type="FunFam" id="3.40.630.30:FF:000011">
    <property type="entry name" value="Diamine acetyltransferase 1"/>
    <property type="match status" value="1"/>
</dbReference>
<comment type="subunit">
    <text evidence="4">Homodimer.</text>
</comment>
<keyword evidence="18" id="KW-1185">Reference proteome</keyword>
<dbReference type="GO" id="GO:0005737">
    <property type="term" value="C:cytoplasm"/>
    <property type="evidence" value="ECO:0007669"/>
    <property type="project" value="UniProtKB-SubCell"/>
</dbReference>
<evidence type="ECO:0000256" key="6">
    <source>
        <dbReference type="ARBA" id="ARBA00017209"/>
    </source>
</evidence>
<name>A0A3Q3FQL9_9LABR</name>